<dbReference type="Pfam" id="PF20700">
    <property type="entry name" value="Mutator"/>
    <property type="match status" value="1"/>
</dbReference>
<organism evidence="3 4">
    <name type="scientific">Trichonephila clavipes</name>
    <name type="common">Golden silk orbweaver</name>
    <name type="synonym">Nephila clavipes</name>
    <dbReference type="NCBI Taxonomy" id="2585209"/>
    <lineage>
        <taxon>Eukaryota</taxon>
        <taxon>Metazoa</taxon>
        <taxon>Ecdysozoa</taxon>
        <taxon>Arthropoda</taxon>
        <taxon>Chelicerata</taxon>
        <taxon>Arachnida</taxon>
        <taxon>Araneae</taxon>
        <taxon>Araneomorphae</taxon>
        <taxon>Entelegynae</taxon>
        <taxon>Araneoidea</taxon>
        <taxon>Nephilidae</taxon>
        <taxon>Trichonephila</taxon>
    </lineage>
</organism>
<proteinExistence type="predicted"/>
<reference evidence="3" key="1">
    <citation type="submission" date="2020-08" db="EMBL/GenBank/DDBJ databases">
        <title>Multicomponent nature underlies the extraordinary mechanical properties of spider dragline silk.</title>
        <authorList>
            <person name="Kono N."/>
            <person name="Nakamura H."/>
            <person name="Mori M."/>
            <person name="Yoshida Y."/>
            <person name="Ohtoshi R."/>
            <person name="Malay A.D."/>
            <person name="Moran D.A.P."/>
            <person name="Tomita M."/>
            <person name="Numata K."/>
            <person name="Arakawa K."/>
        </authorList>
    </citation>
    <scope>NUCLEOTIDE SEQUENCE</scope>
</reference>
<comment type="caution">
    <text evidence="3">The sequence shown here is derived from an EMBL/GenBank/DDBJ whole genome shotgun (WGS) entry which is preliminary data.</text>
</comment>
<sequence>MYPRNQRLPQRPAVLRPDAPTFYPCQRTQKIIQYSNLIELENLLSSREESTSNKLKSSWIQDQAKVLNGHLIGSNQLVLDVRKNVRDAYGSKNDKDIVDIGVSYDGSWLTRGHTSNIGVGCVIDLLTDFVIDYEVMSKWCGECEQTKFALEENSSDFRIWYEGHQDVCSATHVGSSGAMKDRSFSRLRNSQKKIALHFPEEGGTKGLNQGPLNLQTNAVPVSYTPRQRTFAFALRRNGYEKALSRNIQNRTDHFPAFEILRKNCSSLPRRRGTKTNALPVSYTPRQRTFALRYVGTDTKRPCLEIYRIGQIIFPPSKFSEKIALHFPEEGGTKRTFALRYVGTDTKRPCLEIYRIGQIIFPPSKFSEKIALHFPKKGAPRFEPGTSQSADECSTSELYPRVSEPCFALRRNGYEKALSRNIQNRTDHFPAFEILRKNCSSLPRRRGHQGLNQGPLNLQTNALPVSYTPRQRTFALRYVGTDTKRPCLEIYRIGQIIFPPSKFSEKIALHFPEEGGTKDRSFSRLRNSQKKLLFTSPKKGAPRFEPGTSQSADECSTSELYPASANLCFALRRNGYEKALSRNIQNRTDHFPAFEILRKNCSSLPRRRGHQGLNQGPLNLQTNALPVSYTPASANLCFALRRNGYEKALSRNIQNRTDHFPAFEILRKNCSSLPRRRGHQGLNQGPLNLQTNALPVSYTPRQRTFALRYVGTDTKRPCLEIYRIGQIIFPPSKFSEKNCSSLPRRRGHQGLNQGPLNLQTNALPVSYTPASANLCFALRRNGYEKALSRNIQNRTDHFPAFEILRKKLLFTSPKKGAPRFEPGTSQSADECSTRTDTKRPCLEIYRIGQIIFPPSKFSEKIALHFPEEGAPRFEPGTSQSADECSTRTDTKRPCLEIYRIGQIIFPPSKFSEKNCSSLPRRRGHQGLNQGPLNLQTNALPVSYTPASANLCFALRRNGYEKALSRNIQNRTDHFPAFEILRKNCSSLPRRRGHQGLNQGPLNLQTNALPVSYTPASANLCFALRRNGYEKALSRNIQNRTDHFPAFEILRKNCSSLPRRRGHQGLNQGPLNLQTNALPVSYTPRQRTFALRYVGTDTKRPCLEIYRIGQIIFPPSKFSEKNCSSLPRRRGHQGLNQGPLNLQTNALPVSYTPASANLCFALRRNGYEKALSRNIQNRTDHFPAFEILRKKLLFTSPKKGAPRNGYEKALSRNIQNRTDHFPAFEILRKNCSSLPRRRGHQGLNQGPLNLQTNALPVSYTPRQRTFALRYVGTDTKRPCLEIYRIGQIIFPPSKFSEKIALHFPEEGGTKDRSFSRLRNSQKKLLFTSPKKGAPRFEPGTSQSADECSTSELYPASANLCFALRRNGYEKALSRNIQNRTDHFPAFEILRKNCSSLPRRRGHQGLNQGPLNLQTNALPVSYTPASANLCFALRRNGYEKALSRNIQNRTDHFPAFEILRKNCSSLPRRRGHQGLNQGPLNLQTNALPVSYTPASANLCFALRRNGYEKALSRNIQNRTDHFPAFEILRKNCSSLPRRRGHQGLNQGPLNLQTNALPVSYTPASANLCFALRRNGYEKALSRNIQNRTDHFPAFEILRKNCSSLPRRRGHQGLNQGPLNLQTNALPVSYTPASANLCFALRRNGYEKALSRNIQNRTDHFPAFEILRKKIALHFPEEGGTKTNALPVSYTPRQRTFALRYVGTDTKRPCLEIYRIGQIIFPPSKFSEKIALHFPEEGGTKTNALPVSYTPRQRTFALRYVGTDTKRPCLEIYRIGQIIFPPSKFSEKIALHFPEEGGTKDRSFSRLRNSQKKLLFTSPKKGHQGLNQGPLNLQTNALPVSYTPRQRTFALRYVGTDTKRPCLEIYRIGQIIFPPSKFSEKNCSSLPRRRGHQGLNQGPLNLQTNALPVSYTPASANLCFALRRNGYEKALSRNIQNRTDHFPAFEILRKNCSSLPRRRGHQGLNQGPLNLQTNALPVSYTPASANLCFALRRNGYEKALSRNIQNRTDHFPAFEILRKNCSSLPRRRGHQGLNQGPLNLQTNALPVSYTPASANLCFALRRNGYEKALSRNIQNRTDHFPAFEILRKKNCSSLPRRRGHQGLNQGPLNLQTNALPVSYTPRQRTFALRYVGTDTKRPCLEIYRE</sequence>
<protein>
    <recommendedName>
        <fullName evidence="2">Mutator-like transposase domain-containing protein</fullName>
    </recommendedName>
</protein>
<dbReference type="EMBL" id="BMAU01021218">
    <property type="protein sequence ID" value="GFY00231.1"/>
    <property type="molecule type" value="Genomic_DNA"/>
</dbReference>
<evidence type="ECO:0000256" key="1">
    <source>
        <dbReference type="SAM" id="MobiDB-lite"/>
    </source>
</evidence>
<evidence type="ECO:0000259" key="2">
    <source>
        <dbReference type="Pfam" id="PF20700"/>
    </source>
</evidence>
<feature type="region of interest" description="Disordered" evidence="1">
    <location>
        <begin position="1324"/>
        <end position="1345"/>
    </location>
</feature>
<gene>
    <name evidence="3" type="primary">NCL1_46021</name>
    <name evidence="3" type="ORF">TNCV_4664831</name>
</gene>
<evidence type="ECO:0000313" key="3">
    <source>
        <dbReference type="EMBL" id="GFY00231.1"/>
    </source>
</evidence>
<accession>A0A8X6S1A9</accession>
<feature type="domain" description="Mutator-like transposase" evidence="2">
    <location>
        <begin position="83"/>
        <end position="187"/>
    </location>
</feature>
<feature type="region of interest" description="Disordered" evidence="1">
    <location>
        <begin position="533"/>
        <end position="554"/>
    </location>
</feature>
<keyword evidence="4" id="KW-1185">Reference proteome</keyword>
<dbReference type="InterPro" id="IPR049012">
    <property type="entry name" value="Mutator_transp_dom"/>
</dbReference>
<name>A0A8X6S1A9_TRICX</name>
<dbReference type="Proteomes" id="UP000887159">
    <property type="component" value="Unassembled WGS sequence"/>
</dbReference>
<evidence type="ECO:0000313" key="4">
    <source>
        <dbReference type="Proteomes" id="UP000887159"/>
    </source>
</evidence>